<proteinExistence type="predicted"/>
<organism evidence="1 2">
    <name type="scientific">Photobacterium leiognathi</name>
    <dbReference type="NCBI Taxonomy" id="553611"/>
    <lineage>
        <taxon>Bacteria</taxon>
        <taxon>Pseudomonadati</taxon>
        <taxon>Pseudomonadota</taxon>
        <taxon>Gammaproteobacteria</taxon>
        <taxon>Vibrionales</taxon>
        <taxon>Vibrionaceae</taxon>
        <taxon>Photobacterium</taxon>
    </lineage>
</organism>
<dbReference type="GO" id="GO:0016787">
    <property type="term" value="F:hydrolase activity"/>
    <property type="evidence" value="ECO:0007669"/>
    <property type="project" value="UniProtKB-KW"/>
</dbReference>
<keyword evidence="1" id="KW-0378">Hydrolase</keyword>
<evidence type="ECO:0000313" key="1">
    <source>
        <dbReference type="EMBL" id="PSV93830.1"/>
    </source>
</evidence>
<dbReference type="AlphaFoldDB" id="A0A2G4WLZ0"/>
<accession>A0A2G4WLZ0</accession>
<comment type="caution">
    <text evidence="1">The sequence shown here is derived from an EMBL/GenBank/DDBJ whole genome shotgun (WGS) entry which is preliminary data.</text>
</comment>
<protein>
    <submittedName>
        <fullName evidence="1">GTP cyclohydrolase</fullName>
    </submittedName>
</protein>
<gene>
    <name evidence="1" type="ORF">CTM89_00885</name>
</gene>
<evidence type="ECO:0000313" key="2">
    <source>
        <dbReference type="Proteomes" id="UP000240410"/>
    </source>
</evidence>
<dbReference type="Proteomes" id="UP000240410">
    <property type="component" value="Unassembled WGS sequence"/>
</dbReference>
<reference evidence="1 2" key="1">
    <citation type="submission" date="2018-03" db="EMBL/GenBank/DDBJ databases">
        <title>Whole genome sequencing of Histamine producing bacteria.</title>
        <authorList>
            <person name="Butler K."/>
        </authorList>
    </citation>
    <scope>NUCLEOTIDE SEQUENCE [LARGE SCALE GENOMIC DNA]</scope>
    <source>
        <strain evidence="1 2">ATCC 33979</strain>
    </source>
</reference>
<dbReference type="EMBL" id="PYOJ01000001">
    <property type="protein sequence ID" value="PSV93830.1"/>
    <property type="molecule type" value="Genomic_DNA"/>
</dbReference>
<dbReference type="OrthoDB" id="5817695at2"/>
<name>A0A2G4WLZ0_PHOLE</name>
<sequence>MGGVIISIWGYSSYVFSAGERKQACFIAFQPVPVGGKE</sequence>